<protein>
    <submittedName>
        <fullName evidence="1">PilC/PilY family type IV pilus protein</fullName>
    </submittedName>
</protein>
<comment type="caution">
    <text evidence="1">The sequence shown here is derived from an EMBL/GenBank/DDBJ whole genome shotgun (WGS) entry which is preliminary data.</text>
</comment>
<evidence type="ECO:0000313" key="1">
    <source>
        <dbReference type="EMBL" id="MEJ7137064.1"/>
    </source>
</evidence>
<dbReference type="EMBL" id="JAWDIE010000001">
    <property type="protein sequence ID" value="MEJ7137064.1"/>
    <property type="molecule type" value="Genomic_DNA"/>
</dbReference>
<accession>A0ACC6NYK4</accession>
<sequence>MNPSADPAPTPAAPRRKRPLLAFWLSTAVAVTLLGLGYSVASETTPSGTVDLSLFSGRGGSAGFAAPDQVTWLGQYSPPELNSTSSYQVDLGFSSSSTGAGLPTATSITLDAPGNADAVIAGAEPDNIIKPEGWNARFFADDGSPLADADGNPRTPNPGEAIRSARFTYEPLKAPAVFSATNFTGTGDGYHPISFISPAAGGEALVLIVNHHSNAGPLQCRLRADASKACPGFPQSATGQPTDGLSLMATPGKTLPAGKTFLGDIMTPSTMLFSYLDSATGKLYAPGIAVRNVPEAGVKGLDLGVVCTDLSSIPYKSCGFANFGPSNPMGTELQTRLTGLEAVGSRVFLTDATGYVYCYDAQTQSKCSTNPATGQTYRLPLDETKRQGNGSILTLGQVMFSSVADSGLLFVAAQYKSNNQQVLTCFNTSTMAPCEGRWPINLGNSGPGGTPVLTSPGTVTPVPDKDGQLAGVCLRARPDTGTSGQSPGNRAAIMPDGSRVNTPFMACYTAQGDDLQVPWAFYEFASRYGTIDNSPEMTPSGSMKRWFWSGTSNPWGSAYTGARFGSRVFGSTQVWDRNQAPRDPSFADFNLKGPAIKDAVWCVDMATNAACTGPDNQFPVFVTQGRPYVIRADNTRDDCMWLLGDLSVGFPFEASTGKVCSDKAVTFNIFTNPRNFYRFDDTLEKPPVYERVVLSGLEWGRDISNTPDGVRITVYDTSKPGQPQVSEFYMPQGQLSMDMPPNITYSSYPSIRTEVVIKRPNAAVPEFSRTAQVDVLWSGPPLQFGVRGKITDANMCLINGQVSATATPSTTGAALPTATATGNALVRGVPSSNDGLQPIITNRFGLTADYGSGPSTVKLPISLVLRPTYDQATYTGDLLLRGLVSYNPAFPDSANERVVGTGGIVSSTTPAFGARNVQTLNAAGLPVPFVRASLDASTLALLNRNKAGVVDGKSSERIDYLRGKRSDEVGYTTAAGVKGAELFRRRVNADATAASADLPPRIGPVINGGVAIVDPKANSFYSGAAKGYGDFIRATGRTQPVALVASNDGMVHAYRIDGTYGNAASIALKETFAYIPRGLAPRLPGLTERSATQLLVNSYYLDSTPTVGDVDLSAGAGSSWRTVAVLPFGRSVKGVMALNVTSADKTNAAPGLWEFTDTTPAIGGQPDPAQDMGFITSQAGASPSNPSVSSQIARVKSGGSLRSAYVFGNGYGSTSGNATLFVAYMDGAVNGQPQYAGVTVPDKGGNGLSTPLLVSDASGELQYALAGDLKGNLWRFDFTTGTIKVSKLFQTTQPIVAAPALLNTGSGLFLVFATGQPRVDQLRIETSTGRYAIYGLNLNGVLGTVSGSAAAATSPILQRLGGSVLGSVPALSVASVTATTVDGRTARTLKGSSTLSASGWVINLPEGEMVQGNVFVHPTNNQIIVTALTSASAGAVCSAGESIQYRINPETGAGEGRSNNPTPGNNSQRIARQAPPNAQGQLAVGGTVGGKDAASDKADPNKTLDKAYYSGRLTWREL</sequence>
<name>A0ACC6NYK4_9BURK</name>
<evidence type="ECO:0000313" key="2">
    <source>
        <dbReference type="Proteomes" id="UP001364695"/>
    </source>
</evidence>
<dbReference type="Proteomes" id="UP001364695">
    <property type="component" value="Unassembled WGS sequence"/>
</dbReference>
<gene>
    <name evidence="1" type="ORF">RV045_01295</name>
</gene>
<keyword evidence="2" id="KW-1185">Reference proteome</keyword>
<reference evidence="1" key="1">
    <citation type="submission" date="2023-10" db="EMBL/GenBank/DDBJ databases">
        <title>Amphibacter perezi, gen. nov., sp. nov. a novel taxa of the family Comamonadaceae, class Betaproteobacteria isolated from the skin microbiota of Pelophylax perezi from different populations.</title>
        <authorList>
            <person name="Costa S."/>
            <person name="Proenca D.N."/>
            <person name="Lopes I."/>
            <person name="Morais P.V."/>
        </authorList>
    </citation>
    <scope>NUCLEOTIDE SEQUENCE</scope>
    <source>
        <strain evidence="1">SL12-8</strain>
    </source>
</reference>
<organism evidence="1 2">
    <name type="scientific">Amphibiibacter pelophylacis</name>
    <dbReference type="NCBI Taxonomy" id="1799477"/>
    <lineage>
        <taxon>Bacteria</taxon>
        <taxon>Pseudomonadati</taxon>
        <taxon>Pseudomonadota</taxon>
        <taxon>Betaproteobacteria</taxon>
        <taxon>Burkholderiales</taxon>
        <taxon>Sphaerotilaceae</taxon>
        <taxon>Amphibiibacter</taxon>
    </lineage>
</organism>
<proteinExistence type="predicted"/>